<evidence type="ECO:0000313" key="2">
    <source>
        <dbReference type="EMBL" id="RNA70389.1"/>
    </source>
</evidence>
<dbReference type="EMBL" id="RHIB01000001">
    <property type="protein sequence ID" value="RNA70389.1"/>
    <property type="molecule type" value="Genomic_DNA"/>
</dbReference>
<evidence type="ECO:0000313" key="3">
    <source>
        <dbReference type="Proteomes" id="UP000278746"/>
    </source>
</evidence>
<keyword evidence="3" id="KW-1185">Reference proteome</keyword>
<evidence type="ECO:0008006" key="4">
    <source>
        <dbReference type="Google" id="ProtNLM"/>
    </source>
</evidence>
<evidence type="ECO:0000256" key="1">
    <source>
        <dbReference type="SAM" id="SignalP"/>
    </source>
</evidence>
<dbReference type="Proteomes" id="UP000278746">
    <property type="component" value="Unassembled WGS sequence"/>
</dbReference>
<sequence>MLLKKGPGLLVAASLLFAFAACSVSEEAVMTSADDTFEAKMKADPGETNYENDYLSIYKPGHLSVEDEDLYNLVLSDDDTTYLIFSGDAGEFENEEELLEAQRIQGEPDYVQLHHENGNRGYLIIQEMDEVEYQVIAGYNGVKGTAISTLGDVNEDAELLFEMVQSVQTK</sequence>
<dbReference type="OrthoDB" id="2877229at2"/>
<reference evidence="2 3" key="1">
    <citation type="submission" date="2018-10" db="EMBL/GenBank/DDBJ databases">
        <title>Bacillus Keqinensis sp. nov., a moderately halophilic bacterium isolated from a saline-alkaline lake.</title>
        <authorList>
            <person name="Wang H."/>
        </authorList>
    </citation>
    <scope>NUCLEOTIDE SEQUENCE [LARGE SCALE GENOMIC DNA]</scope>
    <source>
        <strain evidence="2 3">KQ-3</strain>
    </source>
</reference>
<accession>A0A3M7TYP8</accession>
<feature type="chain" id="PRO_5039340485" description="DUF4367 domain-containing protein" evidence="1">
    <location>
        <begin position="21"/>
        <end position="170"/>
    </location>
</feature>
<dbReference type="RefSeq" id="WP_122898133.1">
    <property type="nucleotide sequence ID" value="NZ_RHIB01000001.1"/>
</dbReference>
<dbReference type="AlphaFoldDB" id="A0A3M7TYP8"/>
<dbReference type="PROSITE" id="PS51257">
    <property type="entry name" value="PROKAR_LIPOPROTEIN"/>
    <property type="match status" value="1"/>
</dbReference>
<gene>
    <name evidence="2" type="ORF">EBO34_10825</name>
</gene>
<protein>
    <recommendedName>
        <fullName evidence="4">DUF4367 domain-containing protein</fullName>
    </recommendedName>
</protein>
<keyword evidence="1" id="KW-0732">Signal</keyword>
<feature type="signal peptide" evidence="1">
    <location>
        <begin position="1"/>
        <end position="20"/>
    </location>
</feature>
<name>A0A3M7TYP8_9BACI</name>
<proteinExistence type="predicted"/>
<organism evidence="2 3">
    <name type="scientific">Alteribacter keqinensis</name>
    <dbReference type="NCBI Taxonomy" id="2483800"/>
    <lineage>
        <taxon>Bacteria</taxon>
        <taxon>Bacillati</taxon>
        <taxon>Bacillota</taxon>
        <taxon>Bacilli</taxon>
        <taxon>Bacillales</taxon>
        <taxon>Bacillaceae</taxon>
        <taxon>Alteribacter</taxon>
    </lineage>
</organism>
<comment type="caution">
    <text evidence="2">The sequence shown here is derived from an EMBL/GenBank/DDBJ whole genome shotgun (WGS) entry which is preliminary data.</text>
</comment>